<organism evidence="4 5">
    <name type="scientific">Botrimarina colliarenosi</name>
    <dbReference type="NCBI Taxonomy" id="2528001"/>
    <lineage>
        <taxon>Bacteria</taxon>
        <taxon>Pseudomonadati</taxon>
        <taxon>Planctomycetota</taxon>
        <taxon>Planctomycetia</taxon>
        <taxon>Pirellulales</taxon>
        <taxon>Lacipirellulaceae</taxon>
        <taxon>Botrimarina</taxon>
    </lineage>
</organism>
<evidence type="ECO:0000256" key="1">
    <source>
        <dbReference type="ARBA" id="ARBA00023002"/>
    </source>
</evidence>
<dbReference type="PANTHER" id="PTHR43818">
    <property type="entry name" value="BCDNA.GH03377"/>
    <property type="match status" value="1"/>
</dbReference>
<dbReference type="InterPro" id="IPR055170">
    <property type="entry name" value="GFO_IDH_MocA-like_dom"/>
</dbReference>
<gene>
    <name evidence="4" type="primary">gfo_3</name>
    <name evidence="4" type="ORF">Pla108_11950</name>
</gene>
<dbReference type="Pfam" id="PF22725">
    <property type="entry name" value="GFO_IDH_MocA_C3"/>
    <property type="match status" value="1"/>
</dbReference>
<comment type="caution">
    <text evidence="4">The sequence shown here is derived from an EMBL/GenBank/DDBJ whole genome shotgun (WGS) entry which is preliminary data.</text>
</comment>
<sequence>MLRVGIAGIGFMGMVHHLSYAKLRGVKVAAIADPSAEKRAGDWRSIKGNFGPPGAKMDLSGVATYESVDEMIADPSLDAIDVTLPPALHADVACRALAAGKHVFCEKPMAMRLADCDRMVRAAQRTQANGAGKQLYIGHVLPYFPEYAWALKEIESGKHGALLGGAFKRVISDPAWLTHYWDADRVGGPMLDLHIHDAHFIRLAFGKPAGVTTRGRMRNGLPEHWTTQFDFGDEGVAVTATSGTINQQGRPFQHGFEIHLERATLVFDFAVIGGEGAYLCPPTLLTHDGKAKRPKLAGDDPMDAFKAELREVVRCLQSDEPSPVLGAELARDAIQLCQAQSKSLATGRRVKV</sequence>
<keyword evidence="1 4" id="KW-0560">Oxidoreductase</keyword>
<evidence type="ECO:0000313" key="5">
    <source>
        <dbReference type="Proteomes" id="UP000317421"/>
    </source>
</evidence>
<feature type="domain" description="Gfo/Idh/MocA-like oxidoreductase N-terminal" evidence="2">
    <location>
        <begin position="2"/>
        <end position="127"/>
    </location>
</feature>
<keyword evidence="5" id="KW-1185">Reference proteome</keyword>
<dbReference type="AlphaFoldDB" id="A0A5C6AL92"/>
<dbReference type="SUPFAM" id="SSF51735">
    <property type="entry name" value="NAD(P)-binding Rossmann-fold domains"/>
    <property type="match status" value="1"/>
</dbReference>
<evidence type="ECO:0000259" key="3">
    <source>
        <dbReference type="Pfam" id="PF22725"/>
    </source>
</evidence>
<proteinExistence type="predicted"/>
<name>A0A5C6AL92_9BACT</name>
<dbReference type="Pfam" id="PF01408">
    <property type="entry name" value="GFO_IDH_MocA"/>
    <property type="match status" value="1"/>
</dbReference>
<dbReference type="GO" id="GO:0047061">
    <property type="term" value="F:glucose-fructose oxidoreductase activity"/>
    <property type="evidence" value="ECO:0007669"/>
    <property type="project" value="UniProtKB-EC"/>
</dbReference>
<protein>
    <submittedName>
        <fullName evidence="4">Glucose--fructose oxidoreductase</fullName>
        <ecNumber evidence="4">1.1.99.28</ecNumber>
    </submittedName>
</protein>
<dbReference type="EMBL" id="SJPR01000001">
    <property type="protein sequence ID" value="TWU00248.1"/>
    <property type="molecule type" value="Genomic_DNA"/>
</dbReference>
<dbReference type="EC" id="1.1.99.28" evidence="4"/>
<dbReference type="Proteomes" id="UP000317421">
    <property type="component" value="Unassembled WGS sequence"/>
</dbReference>
<dbReference type="InterPro" id="IPR050463">
    <property type="entry name" value="Gfo/Idh/MocA_oxidrdct_glycsds"/>
</dbReference>
<accession>A0A5C6AL92</accession>
<feature type="domain" description="GFO/IDH/MocA-like oxidoreductase" evidence="3">
    <location>
        <begin position="153"/>
        <end position="265"/>
    </location>
</feature>
<evidence type="ECO:0000313" key="4">
    <source>
        <dbReference type="EMBL" id="TWU00248.1"/>
    </source>
</evidence>
<dbReference type="OrthoDB" id="9783105at2"/>
<reference evidence="4 5" key="1">
    <citation type="submission" date="2019-02" db="EMBL/GenBank/DDBJ databases">
        <title>Deep-cultivation of Planctomycetes and their phenomic and genomic characterization uncovers novel biology.</title>
        <authorList>
            <person name="Wiegand S."/>
            <person name="Jogler M."/>
            <person name="Boedeker C."/>
            <person name="Pinto D."/>
            <person name="Vollmers J."/>
            <person name="Rivas-Marin E."/>
            <person name="Kohn T."/>
            <person name="Peeters S.H."/>
            <person name="Heuer A."/>
            <person name="Rast P."/>
            <person name="Oberbeckmann S."/>
            <person name="Bunk B."/>
            <person name="Jeske O."/>
            <person name="Meyerdierks A."/>
            <person name="Storesund J.E."/>
            <person name="Kallscheuer N."/>
            <person name="Luecker S."/>
            <person name="Lage O.M."/>
            <person name="Pohl T."/>
            <person name="Merkel B.J."/>
            <person name="Hornburger P."/>
            <person name="Mueller R.-W."/>
            <person name="Bruemmer F."/>
            <person name="Labrenz M."/>
            <person name="Spormann A.M."/>
            <person name="Op Den Camp H."/>
            <person name="Overmann J."/>
            <person name="Amann R."/>
            <person name="Jetten M.S.M."/>
            <person name="Mascher T."/>
            <person name="Medema M.H."/>
            <person name="Devos D.P."/>
            <person name="Kaster A.-K."/>
            <person name="Ovreas L."/>
            <person name="Rohde M."/>
            <person name="Galperin M.Y."/>
            <person name="Jogler C."/>
        </authorList>
    </citation>
    <scope>NUCLEOTIDE SEQUENCE [LARGE SCALE GENOMIC DNA]</scope>
    <source>
        <strain evidence="4 5">Pla108</strain>
    </source>
</reference>
<dbReference type="InterPro" id="IPR036291">
    <property type="entry name" value="NAD(P)-bd_dom_sf"/>
</dbReference>
<dbReference type="SUPFAM" id="SSF55347">
    <property type="entry name" value="Glyceraldehyde-3-phosphate dehydrogenase-like, C-terminal domain"/>
    <property type="match status" value="1"/>
</dbReference>
<dbReference type="InterPro" id="IPR000683">
    <property type="entry name" value="Gfo/Idh/MocA-like_OxRdtase_N"/>
</dbReference>
<dbReference type="PANTHER" id="PTHR43818:SF11">
    <property type="entry name" value="BCDNA.GH03377"/>
    <property type="match status" value="1"/>
</dbReference>
<dbReference type="Gene3D" id="3.40.50.720">
    <property type="entry name" value="NAD(P)-binding Rossmann-like Domain"/>
    <property type="match status" value="1"/>
</dbReference>
<dbReference type="Gene3D" id="3.30.360.10">
    <property type="entry name" value="Dihydrodipicolinate Reductase, domain 2"/>
    <property type="match status" value="1"/>
</dbReference>
<evidence type="ECO:0000259" key="2">
    <source>
        <dbReference type="Pfam" id="PF01408"/>
    </source>
</evidence>
<dbReference type="GO" id="GO:0000166">
    <property type="term" value="F:nucleotide binding"/>
    <property type="evidence" value="ECO:0007669"/>
    <property type="project" value="InterPro"/>
</dbReference>
<dbReference type="RefSeq" id="WP_146443936.1">
    <property type="nucleotide sequence ID" value="NZ_SJPR01000001.1"/>
</dbReference>